<dbReference type="EMBL" id="MG011690">
    <property type="protein sequence ID" value="AVK76283.1"/>
    <property type="molecule type" value="Genomic_DNA"/>
</dbReference>
<dbReference type="InterPro" id="IPR036770">
    <property type="entry name" value="Ankyrin_rpt-contain_sf"/>
</dbReference>
<dbReference type="Pfam" id="PF12796">
    <property type="entry name" value="Ank_2"/>
    <property type="match status" value="2"/>
</dbReference>
<dbReference type="PANTHER" id="PTHR46586:SF3">
    <property type="entry name" value="ANKYRIN REPEAT-CONTAINING PROTEIN"/>
    <property type="match status" value="1"/>
</dbReference>
<dbReference type="SUPFAM" id="SSF48403">
    <property type="entry name" value="Ankyrin repeat"/>
    <property type="match status" value="1"/>
</dbReference>
<dbReference type="Gene3D" id="1.25.40.20">
    <property type="entry name" value="Ankyrin repeat-containing domain"/>
    <property type="match status" value="3"/>
</dbReference>
<dbReference type="RefSeq" id="YP_009482286.1">
    <property type="nucleotide sequence ID" value="NC_037666.1"/>
</dbReference>
<dbReference type="PANTHER" id="PTHR46586">
    <property type="entry name" value="ANKYRIN REPEAT-CONTAINING PROTEIN"/>
    <property type="match status" value="1"/>
</dbReference>
<dbReference type="SMART" id="SM00248">
    <property type="entry name" value="ANK"/>
    <property type="match status" value="5"/>
</dbReference>
<dbReference type="GeneID" id="36842996"/>
<accession>A0A2U7UCW9</accession>
<evidence type="ECO:0000313" key="1">
    <source>
        <dbReference type="EMBL" id="AVK76283.1"/>
    </source>
</evidence>
<dbReference type="Proteomes" id="UP000249287">
    <property type="component" value="Segment"/>
</dbReference>
<sequence length="587" mass="63224">MDALPPELVSSILSWLDRDRDFCRARAAHRCFCASSDAEVERRLGRWRNRRTPVDFCVVGLVEALEILVDRGAVVGADCVHAAVSHGHLHVLRFFVARGIALDAASMRRRMGAVRAYGGLARPVPPPANALLMAVSGGRADIVSFLLGCGMTAGGGVALIDHAAASGDLATVELLHRAVSPRHKATTKAMDDAAAGGHLDIVQFLHADRCEGCTKEAMDGAAAAGHLAVVRWLHENRTEGCTTAAMDHAAAGGHQDVVRFLHENRAEGCTTAAMNRAAAHNHLDVVCFLHANRSEGCTAAAMDAAAAGGHLGIVRWLHHNRSEGCTFNALNQAAASGHHEVVRFLHSQRTEGYAGAAINHAAARGHLATFQYLCEYRCPPCERAIGPGVDSQDLSALATLRHCVWNYFGVMTALGFAVKNGHWEVARYAATRVCHMHPEGKLPVAVNGGKNTMAAGTVAMVDYDSGLWALLAVAGTPTGLEQASRKSSAPSYSSAVFDFAAYCGRLGSVRWLHGHRTEGCTTEAMDWAAINGHRDVVVYLHENRPEGCTIRALDTHDETIRQFLLHHRPDDCRRPAQRPYRLPWLPL</sequence>
<organism evidence="1">
    <name type="scientific">Pandoravirus neocaledonia</name>
    <dbReference type="NCBI Taxonomy" id="2107708"/>
    <lineage>
        <taxon>Viruses</taxon>
        <taxon>Pandoravirus</taxon>
    </lineage>
</organism>
<protein>
    <submittedName>
        <fullName evidence="1">Ankyrin repeat domain containing protein</fullName>
    </submittedName>
</protein>
<reference evidence="1" key="1">
    <citation type="journal article" date="2018" name="Nat. Commun.">
        <title>Diversity and evolution of the emerging Pandoraviridae family.</title>
        <authorList>
            <person name="Legendre M."/>
            <person name="Fabre E."/>
            <person name="Poirot O."/>
            <person name="Jeudy S."/>
            <person name="Lartigue A."/>
            <person name="Alempic J.M."/>
            <person name="Beucher L."/>
            <person name="Philippe N."/>
            <person name="Bertaux L."/>
            <person name="Christo-Foroux E."/>
            <person name="Labadie K."/>
            <person name="Coute Y."/>
            <person name="Abergel C."/>
            <person name="Claverie J.M."/>
        </authorList>
    </citation>
    <scope>NUCLEOTIDE SEQUENCE [LARGE SCALE GENOMIC DNA]</scope>
    <source>
        <strain evidence="1">Neocaledonia</strain>
    </source>
</reference>
<dbReference type="KEGG" id="vg:36842996"/>
<gene>
    <name evidence="1" type="ORF">pneo_cds_676</name>
</gene>
<proteinExistence type="predicted"/>
<dbReference type="InterPro" id="IPR002110">
    <property type="entry name" value="Ankyrin_rpt"/>
</dbReference>
<name>A0A2U7UCW9_9VIRU</name>
<dbReference type="InterPro" id="IPR052050">
    <property type="entry name" value="SecEffector_AnkRepeat"/>
</dbReference>